<dbReference type="Pfam" id="PF23925">
    <property type="entry name" value="A-sol_ELP1"/>
    <property type="match status" value="1"/>
</dbReference>
<evidence type="ECO:0000256" key="3">
    <source>
        <dbReference type="ARBA" id="ARBA00022490"/>
    </source>
</evidence>
<evidence type="ECO:0000256" key="5">
    <source>
        <dbReference type="ARBA" id="ARBA00029535"/>
    </source>
</evidence>
<keyword evidence="6" id="KW-0539">Nucleus</keyword>
<comment type="function">
    <text evidence="6">Component of the elongator complex which is required for multiple tRNA modifications, including mcm5U (5-methoxycarbonylmethyl uridine), mcm5s2U (5-methoxycarbonylmethyl-2-thiouridine), and ncm5U (5-carbamoylmethyl uridine). The elongator complex catalyzes formation of carboxymethyluridine in the wobble base at position 34 in tRNAs.</text>
</comment>
<dbReference type="Pfam" id="PF04762">
    <property type="entry name" value="Beta-prop_ELP1_1st"/>
    <property type="match status" value="1"/>
</dbReference>
<dbReference type="Pfam" id="PF23936">
    <property type="entry name" value="HB_ELP1"/>
    <property type="match status" value="1"/>
</dbReference>
<dbReference type="InterPro" id="IPR006849">
    <property type="entry name" value="Elp1"/>
</dbReference>
<name>A0A6G1SMY3_9ACAR</name>
<dbReference type="PANTHER" id="PTHR12747:SF0">
    <property type="entry name" value="ELONGATOR COMPLEX PROTEIN 1"/>
    <property type="match status" value="1"/>
</dbReference>
<dbReference type="GO" id="GO:0005829">
    <property type="term" value="C:cytosol"/>
    <property type="evidence" value="ECO:0007669"/>
    <property type="project" value="TreeGrafter"/>
</dbReference>
<evidence type="ECO:0000256" key="4">
    <source>
        <dbReference type="ARBA" id="ARBA00022694"/>
    </source>
</evidence>
<feature type="domain" description="ELP1 N-terminal second beta-propeller" evidence="9">
    <location>
        <begin position="415"/>
        <end position="692"/>
    </location>
</feature>
<feature type="domain" description="ELP1 first N-terminal beta-propeller" evidence="8">
    <location>
        <begin position="1"/>
        <end position="367"/>
    </location>
</feature>
<evidence type="ECO:0000259" key="10">
    <source>
        <dbReference type="Pfam" id="PF23925"/>
    </source>
</evidence>
<feature type="domain" description="ELP1 three-helical bundle" evidence="11">
    <location>
        <begin position="1160"/>
        <end position="1282"/>
    </location>
</feature>
<dbReference type="SUPFAM" id="SSF69322">
    <property type="entry name" value="Tricorn protease domain 2"/>
    <property type="match status" value="1"/>
</dbReference>
<dbReference type="GO" id="GO:0033588">
    <property type="term" value="C:elongator holoenzyme complex"/>
    <property type="evidence" value="ECO:0007669"/>
    <property type="project" value="InterPro"/>
</dbReference>
<dbReference type="UniPathway" id="UPA00988"/>
<gene>
    <name evidence="12" type="primary">Ikbkap</name>
    <name evidence="12" type="ORF">g.1118</name>
</gene>
<keyword evidence="4" id="KW-0819">tRNA processing</keyword>
<comment type="pathway">
    <text evidence="1">tRNA modification; 5-methoxycarbonylmethyl-2-thiouridine-tRNA biosynthesis.</text>
</comment>
<sequence>MKNLHVFQTNKVDVNATIVGHCIDADNGRLLVVTNGFEVYEIQENQLDEAKLVQHELDCQSVGLPATVSHDDVILVDFIVESGSILIVLKRGKFLRIGVSSFSPPSSIIHEHSNTISSVKLSPDQDLIALADTSNEIFILSSDCSIIYSSNALTQNDSVHKPVGVGWGSKETQFFGLDGRPSKERRTEDKIVLDPDELDRVAKIETSDIFKQFRGKQERSTVVDWRGDGQYLATLTYIPETAKHYLKVWNRNLDLQYMSEQLVTMERGLLSWIPNGQYVCCAQRRDDRINEIAMFEKNGMVHQRVTLPTFMPHLYIKDLSWSPDSKILALIVVQFGLTSDSQATSKQMIMLYTMQNFHYYMKYSSYLICDVDQYSLRWNPIHHNILYVSSTNGKCVEYNCNFTVDLCKNDSTVVVVDSNKLLVTPFKICNIPPPMSAVKIELKALVTRLILNSRSLHKSFVLTSDNRLYFNAVKTNDATEDFKISLCIDNEKVRGFTDDLDKSTFICLDDGHTYQNMTPINDNSIVATRQIKTGCEIILLEVSESKIEKRVITSIEDRQIVSVVRDSCQTATNDLILLLEDSSCVQVNLATGHLTTRFQIKTTNERLFVRETQFVERHNVVITLTLDSTLRVNEHAIVSNCCTSFKISENFLIYTNTENMINFIPLERLTTDKLHDELGAWVQPIENGGTLVLVCEDESKVILQMPRGNLEILHPRIMVLLRLTNYIDDCDYVSAMKLARRYRVDLNFICDYMLRCNEKKFYDESLNLFANAIAISDPALLNLFVAELSQEDTIQGRYKSAMMYLPAKVEKLELDQVSTNNRKVNKICSTIQLPPDNHYLQPRLLCLLKQEPRKTGEALLLIHNLPDKDEKEAALKFILYFVSVDQLFLDAISTYNTDIALMVASVSSKDPKEYLALLDSFNSIDNTNLRRYKMDSHIKNYERAFSNLLAYLQDSDDREAIRSQLIELVVSKRIYKHAIKACFDQYVNFIELTSGQCGVEITFSKLYVEVWVKYGEYLLEKRHYLEAGLAYLKSIFVNNLYIRDFDENLLDNVIKCYLLAGEWERCLALIKRFQLSPAKREEVTQKIRANISSQGDFTVSLFLSQLIKDDGIAHQLVTARKWHLAEAIITDESRINMYKAIYPMIQTDSDDIISDLKNDIKSAREHFERFKELILTPQKIERYDLGDCINADSLSTVDGSEATSTTMSGSGMLSKGGKVARSGAPSIKTRASSKSNKSQANKKKKKINLKVGSRHEDMALVMELQKFIEMQKLRQDFVRSLLAYQNEFIPNTGPVIQSDDTNNLLRERYELAQSILESLWPKNDVDDSVFSVYKRFGKLFATGESLDNDEVSLLLRPDFPSSLSLLEL</sequence>
<evidence type="ECO:0000256" key="6">
    <source>
        <dbReference type="PIRNR" id="PIRNR017233"/>
    </source>
</evidence>
<feature type="domain" description="ELP1 alpha-solenoid" evidence="10">
    <location>
        <begin position="716"/>
        <end position="919"/>
    </location>
</feature>
<evidence type="ECO:0000259" key="11">
    <source>
        <dbReference type="Pfam" id="PF23936"/>
    </source>
</evidence>
<dbReference type="EMBL" id="GGYP01006987">
    <property type="protein sequence ID" value="MDE51758.1"/>
    <property type="molecule type" value="Transcribed_RNA"/>
</dbReference>
<dbReference type="GO" id="GO:0002926">
    <property type="term" value="P:tRNA wobble base 5-methoxycarbonylmethyl-2-thiouridinylation"/>
    <property type="evidence" value="ECO:0007669"/>
    <property type="project" value="TreeGrafter"/>
</dbReference>
<dbReference type="PIRSF" id="PIRSF017233">
    <property type="entry name" value="IKAP"/>
    <property type="match status" value="1"/>
</dbReference>
<dbReference type="Pfam" id="PF23797">
    <property type="entry name" value="Beta-prop_ELP1_2nd"/>
    <property type="match status" value="1"/>
</dbReference>
<dbReference type="InterPro" id="IPR015943">
    <property type="entry name" value="WD40/YVTN_repeat-like_dom_sf"/>
</dbReference>
<evidence type="ECO:0000259" key="9">
    <source>
        <dbReference type="Pfam" id="PF23797"/>
    </source>
</evidence>
<comment type="similarity">
    <text evidence="2 6">Belongs to the ELP1/IKA1 family.</text>
</comment>
<accession>A0A6G1SMY3</accession>
<dbReference type="Gene3D" id="2.130.10.10">
    <property type="entry name" value="YVTN repeat-like/Quinoprotein amine dehydrogenase"/>
    <property type="match status" value="1"/>
</dbReference>
<dbReference type="InterPro" id="IPR056165">
    <property type="entry name" value="Beta-prop_ELP1_2nd"/>
</dbReference>
<evidence type="ECO:0000259" key="8">
    <source>
        <dbReference type="Pfam" id="PF04762"/>
    </source>
</evidence>
<keyword evidence="3 6" id="KW-0963">Cytoplasm</keyword>
<dbReference type="InterPro" id="IPR056169">
    <property type="entry name" value="HB_ELP1"/>
</dbReference>
<evidence type="ECO:0000256" key="1">
    <source>
        <dbReference type="ARBA" id="ARBA00005043"/>
    </source>
</evidence>
<organism evidence="12">
    <name type="scientific">Aceria tosichella</name>
    <name type="common">wheat curl mite</name>
    <dbReference type="NCBI Taxonomy" id="561515"/>
    <lineage>
        <taxon>Eukaryota</taxon>
        <taxon>Metazoa</taxon>
        <taxon>Ecdysozoa</taxon>
        <taxon>Arthropoda</taxon>
        <taxon>Chelicerata</taxon>
        <taxon>Arachnida</taxon>
        <taxon>Acari</taxon>
        <taxon>Acariformes</taxon>
        <taxon>Trombidiformes</taxon>
        <taxon>Prostigmata</taxon>
        <taxon>Eupodina</taxon>
        <taxon>Eriophyoidea</taxon>
        <taxon>Eriophyidae</taxon>
        <taxon>Eriophyinae</taxon>
        <taxon>Aceriini</taxon>
        <taxon>Aceria</taxon>
    </lineage>
</organism>
<comment type="subcellular location">
    <subcellularLocation>
        <location evidence="6">Cytoplasm</location>
    </subcellularLocation>
    <subcellularLocation>
        <location evidence="6">Nucleus</location>
    </subcellularLocation>
</comment>
<dbReference type="GO" id="GO:0005634">
    <property type="term" value="C:nucleus"/>
    <property type="evidence" value="ECO:0007669"/>
    <property type="project" value="UniProtKB-SubCell"/>
</dbReference>
<evidence type="ECO:0000256" key="2">
    <source>
        <dbReference type="ARBA" id="ARBA00006086"/>
    </source>
</evidence>
<dbReference type="InterPro" id="IPR056164">
    <property type="entry name" value="Beta-prop_ELP1_1st"/>
</dbReference>
<feature type="region of interest" description="Disordered" evidence="7">
    <location>
        <begin position="1199"/>
        <end position="1247"/>
    </location>
</feature>
<evidence type="ECO:0000256" key="7">
    <source>
        <dbReference type="SAM" id="MobiDB-lite"/>
    </source>
</evidence>
<dbReference type="InterPro" id="IPR056167">
    <property type="entry name" value="A-sol_ELP1"/>
</dbReference>
<proteinExistence type="inferred from homology"/>
<feature type="compositionally biased region" description="Low complexity" evidence="7">
    <location>
        <begin position="1199"/>
        <end position="1217"/>
    </location>
</feature>
<reference evidence="12" key="1">
    <citation type="submission" date="2018-10" db="EMBL/GenBank/DDBJ databases">
        <title>Transcriptome assembly of Aceria tosichella (Wheat curl mite) Type 2.</title>
        <authorList>
            <person name="Scully E.D."/>
            <person name="Geib S.M."/>
            <person name="Palmer N.A."/>
            <person name="Gupta A.K."/>
            <person name="Sarath G."/>
            <person name="Tatineni S."/>
        </authorList>
    </citation>
    <scope>NUCLEOTIDE SEQUENCE</scope>
    <source>
        <strain evidence="12">LincolnNE</strain>
    </source>
</reference>
<dbReference type="GO" id="GO:0000049">
    <property type="term" value="F:tRNA binding"/>
    <property type="evidence" value="ECO:0007669"/>
    <property type="project" value="TreeGrafter"/>
</dbReference>
<protein>
    <recommendedName>
        <fullName evidence="5 6">Elongator complex protein 1</fullName>
    </recommendedName>
</protein>
<evidence type="ECO:0000313" key="12">
    <source>
        <dbReference type="EMBL" id="MDE51758.1"/>
    </source>
</evidence>
<dbReference type="PANTHER" id="PTHR12747">
    <property type="entry name" value="ELONGATOR COMPLEX PROTEIN 1"/>
    <property type="match status" value="1"/>
</dbReference>